<reference evidence="1" key="1">
    <citation type="submission" date="2025-08" db="UniProtKB">
        <authorList>
            <consortium name="Ensembl"/>
        </authorList>
    </citation>
    <scope>IDENTIFICATION</scope>
</reference>
<evidence type="ECO:0000313" key="1">
    <source>
        <dbReference type="Ensembl" id="ENSTMTP00000008867.1"/>
    </source>
</evidence>
<dbReference type="Ensembl" id="ENSTMTT00000009169.1">
    <property type="protein sequence ID" value="ENSTMTP00000008867.1"/>
    <property type="gene ID" value="ENSTMTG00000006487.1"/>
</dbReference>
<reference evidence="1" key="2">
    <citation type="submission" date="2025-09" db="UniProtKB">
        <authorList>
            <consortium name="Ensembl"/>
        </authorList>
    </citation>
    <scope>IDENTIFICATION</scope>
</reference>
<dbReference type="InParanoid" id="A0A674IM71"/>
<protein>
    <submittedName>
        <fullName evidence="1">Uncharacterized protein</fullName>
    </submittedName>
</protein>
<keyword evidence="2" id="KW-1185">Reference proteome</keyword>
<dbReference type="AlphaFoldDB" id="A0A674IM71"/>
<sequence>PQGPPEQLVPGRTFPKKGQTCVVHYTGEACTECSVQTALHFGSRLSFQIS</sequence>
<proteinExistence type="predicted"/>
<dbReference type="GeneTree" id="ENSGT00960000191248"/>
<organism evidence="1 2">
    <name type="scientific">Terrapene triunguis</name>
    <name type="common">Three-toed box turtle</name>
    <dbReference type="NCBI Taxonomy" id="2587831"/>
    <lineage>
        <taxon>Eukaryota</taxon>
        <taxon>Metazoa</taxon>
        <taxon>Chordata</taxon>
        <taxon>Craniata</taxon>
        <taxon>Vertebrata</taxon>
        <taxon>Euteleostomi</taxon>
        <taxon>Archelosauria</taxon>
        <taxon>Testudinata</taxon>
        <taxon>Testudines</taxon>
        <taxon>Cryptodira</taxon>
        <taxon>Durocryptodira</taxon>
        <taxon>Testudinoidea</taxon>
        <taxon>Emydidae</taxon>
        <taxon>Terrapene</taxon>
    </lineage>
</organism>
<accession>A0A674IM71</accession>
<evidence type="ECO:0000313" key="2">
    <source>
        <dbReference type="Proteomes" id="UP000472274"/>
    </source>
</evidence>
<dbReference type="Proteomes" id="UP000472274">
    <property type="component" value="Unplaced"/>
</dbReference>
<name>A0A674IM71_9SAUR</name>